<comment type="caution">
    <text evidence="2">The sequence shown here is derived from an EMBL/GenBank/DDBJ whole genome shotgun (WGS) entry which is preliminary data.</text>
</comment>
<dbReference type="EMBL" id="LEKV01004501">
    <property type="protein sequence ID" value="KVH94911.1"/>
    <property type="molecule type" value="Genomic_DNA"/>
</dbReference>
<dbReference type="Gramene" id="KVH94911">
    <property type="protein sequence ID" value="KVH94911"/>
    <property type="gene ID" value="Ccrd_003021"/>
</dbReference>
<feature type="region of interest" description="Disordered" evidence="1">
    <location>
        <begin position="27"/>
        <end position="53"/>
    </location>
</feature>
<keyword evidence="3" id="KW-1185">Reference proteome</keyword>
<accession>A0A103XQ88</accession>
<organism evidence="2 3">
    <name type="scientific">Cynara cardunculus var. scolymus</name>
    <name type="common">Globe artichoke</name>
    <name type="synonym">Cynara scolymus</name>
    <dbReference type="NCBI Taxonomy" id="59895"/>
    <lineage>
        <taxon>Eukaryota</taxon>
        <taxon>Viridiplantae</taxon>
        <taxon>Streptophyta</taxon>
        <taxon>Embryophyta</taxon>
        <taxon>Tracheophyta</taxon>
        <taxon>Spermatophyta</taxon>
        <taxon>Magnoliopsida</taxon>
        <taxon>eudicotyledons</taxon>
        <taxon>Gunneridae</taxon>
        <taxon>Pentapetalae</taxon>
        <taxon>asterids</taxon>
        <taxon>campanulids</taxon>
        <taxon>Asterales</taxon>
        <taxon>Asteraceae</taxon>
        <taxon>Carduoideae</taxon>
        <taxon>Cardueae</taxon>
        <taxon>Carduinae</taxon>
        <taxon>Cynara</taxon>
    </lineage>
</organism>
<evidence type="ECO:0000313" key="2">
    <source>
        <dbReference type="EMBL" id="KVH94911.1"/>
    </source>
</evidence>
<evidence type="ECO:0000256" key="1">
    <source>
        <dbReference type="SAM" id="MobiDB-lite"/>
    </source>
</evidence>
<protein>
    <submittedName>
        <fullName evidence="2">Uncharacterized protein</fullName>
    </submittedName>
</protein>
<dbReference type="Proteomes" id="UP000243975">
    <property type="component" value="Unassembled WGS sequence"/>
</dbReference>
<gene>
    <name evidence="2" type="ORF">Ccrd_003021</name>
</gene>
<name>A0A103XQ88_CYNCS</name>
<evidence type="ECO:0000313" key="3">
    <source>
        <dbReference type="Proteomes" id="UP000243975"/>
    </source>
</evidence>
<reference evidence="2 3" key="1">
    <citation type="journal article" date="2016" name="Sci. Rep.">
        <title>The genome sequence of the outbreeding globe artichoke constructed de novo incorporating a phase-aware low-pass sequencing strategy of F1 progeny.</title>
        <authorList>
            <person name="Scaglione D."/>
            <person name="Reyes-Chin-Wo S."/>
            <person name="Acquadro A."/>
            <person name="Froenicke L."/>
            <person name="Portis E."/>
            <person name="Beitel C."/>
            <person name="Tirone M."/>
            <person name="Mauro R."/>
            <person name="Lo Monaco A."/>
            <person name="Mauromicale G."/>
            <person name="Faccioli P."/>
            <person name="Cattivelli L."/>
            <person name="Rieseberg L."/>
            <person name="Michelmore R."/>
            <person name="Lanteri S."/>
        </authorList>
    </citation>
    <scope>NUCLEOTIDE SEQUENCE [LARGE SCALE GENOMIC DNA]</scope>
    <source>
        <strain evidence="2">2C</strain>
    </source>
</reference>
<dbReference type="AlphaFoldDB" id="A0A103XQ88"/>
<proteinExistence type="predicted"/>
<sequence>MAKKNKKKPGFQLCLSFIVFHSVNSYQREPTAREQGGVKMEERSSSTNSNQRPSLALSELKMSTTCLELQILLEMEMLLYIAIWAIPLSK</sequence>